<dbReference type="AlphaFoldDB" id="A0A8R1J109"/>
<dbReference type="EnsemblMetazoa" id="CJA41265a.1">
    <property type="protein sequence ID" value="CJA41265a.1"/>
    <property type="gene ID" value="WBGene00217113"/>
</dbReference>
<proteinExistence type="predicted"/>
<accession>A0A8R1J109</accession>
<name>A0A8R1J109_CAEJA</name>
<evidence type="ECO:0000313" key="1">
    <source>
        <dbReference type="EnsemblMetazoa" id="CJA41265a.1"/>
    </source>
</evidence>
<reference evidence="1" key="2">
    <citation type="submission" date="2022-06" db="UniProtKB">
        <authorList>
            <consortium name="EnsemblMetazoa"/>
        </authorList>
    </citation>
    <scope>IDENTIFICATION</scope>
    <source>
        <strain evidence="1">DF5081</strain>
    </source>
</reference>
<keyword evidence="2" id="KW-1185">Reference proteome</keyword>
<protein>
    <submittedName>
        <fullName evidence="1">Uncharacterized protein</fullName>
    </submittedName>
</protein>
<reference evidence="2" key="1">
    <citation type="submission" date="2010-08" db="EMBL/GenBank/DDBJ databases">
        <authorList>
            <consortium name="Caenorhabditis japonica Sequencing Consortium"/>
            <person name="Wilson R.K."/>
        </authorList>
    </citation>
    <scope>NUCLEOTIDE SEQUENCE [LARGE SCALE GENOMIC DNA]</scope>
    <source>
        <strain evidence="2">DF5081</strain>
    </source>
</reference>
<sequence length="200" mass="22818">MSTSTIPTRFDYECNCEFDYVFDHEVNYEFDHEVNYEFDYQANYNFNSIVYLKLIYGRAAILDFMRSVLAEPKPTWQMFEQARLSKVSKDYTGDKRWRVLVPNPAWTGTSKSRSSSASRVSSRASSTTSLNVLEKRLPAGSSSMQVDDTVATAASASFPTSSSPLTLNTRLDPPSDYMSQMYCTLTRHFSIWKSSVFSKK</sequence>
<dbReference type="Proteomes" id="UP000005237">
    <property type="component" value="Unassembled WGS sequence"/>
</dbReference>
<organism evidence="1 2">
    <name type="scientific">Caenorhabditis japonica</name>
    <dbReference type="NCBI Taxonomy" id="281687"/>
    <lineage>
        <taxon>Eukaryota</taxon>
        <taxon>Metazoa</taxon>
        <taxon>Ecdysozoa</taxon>
        <taxon>Nematoda</taxon>
        <taxon>Chromadorea</taxon>
        <taxon>Rhabditida</taxon>
        <taxon>Rhabditina</taxon>
        <taxon>Rhabditomorpha</taxon>
        <taxon>Rhabditoidea</taxon>
        <taxon>Rhabditidae</taxon>
        <taxon>Peloderinae</taxon>
        <taxon>Caenorhabditis</taxon>
    </lineage>
</organism>
<evidence type="ECO:0000313" key="2">
    <source>
        <dbReference type="Proteomes" id="UP000005237"/>
    </source>
</evidence>